<sequence>MNPTEFVQTVLSQAIDVPVHSQVPLQVPDTFLLHTMTANRPVANGPVTASMDTSFAISVISPSNAKAFAIAQKVTEIFEDIYEQGKEVGSSGLAYFSAEMLPLKQPNVSAVTEKLSHQYNAQYRLIIT</sequence>
<dbReference type="KEGG" id="rter:IDM49_05640"/>
<dbReference type="AlphaFoldDB" id="A0A7H2BGC7"/>
<proteinExistence type="predicted"/>
<dbReference type="GeneID" id="96623711"/>
<keyword evidence="2" id="KW-1185">Reference proteome</keyword>
<organism evidence="1 2">
    <name type="scientific">Rothia terrae</name>
    <dbReference type="NCBI Taxonomy" id="396015"/>
    <lineage>
        <taxon>Bacteria</taxon>
        <taxon>Bacillati</taxon>
        <taxon>Actinomycetota</taxon>
        <taxon>Actinomycetes</taxon>
        <taxon>Micrococcales</taxon>
        <taxon>Micrococcaceae</taxon>
        <taxon>Rothia</taxon>
    </lineage>
</organism>
<evidence type="ECO:0000313" key="1">
    <source>
        <dbReference type="EMBL" id="QNV38723.1"/>
    </source>
</evidence>
<dbReference type="Proteomes" id="UP000516404">
    <property type="component" value="Chromosome"/>
</dbReference>
<evidence type="ECO:0000313" key="2">
    <source>
        <dbReference type="Proteomes" id="UP000516404"/>
    </source>
</evidence>
<dbReference type="RefSeq" id="WP_190725319.1">
    <property type="nucleotide sequence ID" value="NZ_CP061539.1"/>
</dbReference>
<reference evidence="1 2" key="1">
    <citation type="submission" date="2020-09" db="EMBL/GenBank/DDBJ databases">
        <title>Investigation of environmental microbes.</title>
        <authorList>
            <person name="Ou Y."/>
            <person name="Kang Q."/>
        </authorList>
    </citation>
    <scope>NUCLEOTIDE SEQUENCE [LARGE SCALE GENOMIC DNA]</scope>
    <source>
        <strain evidence="1 2">KJZ-14</strain>
    </source>
</reference>
<name>A0A7H2BGC7_9MICC</name>
<dbReference type="EMBL" id="CP061539">
    <property type="protein sequence ID" value="QNV38723.1"/>
    <property type="molecule type" value="Genomic_DNA"/>
</dbReference>
<evidence type="ECO:0008006" key="3">
    <source>
        <dbReference type="Google" id="ProtNLM"/>
    </source>
</evidence>
<gene>
    <name evidence="1" type="ORF">IDM49_05640</name>
</gene>
<accession>A0A7H2BGC7</accession>
<protein>
    <recommendedName>
        <fullName evidence="3">DUF3168 domain-containing protein</fullName>
    </recommendedName>
</protein>